<dbReference type="AlphaFoldDB" id="A0A8J5JTK1"/>
<dbReference type="SMART" id="SM00494">
    <property type="entry name" value="ChtBD2"/>
    <property type="match status" value="1"/>
</dbReference>
<dbReference type="GO" id="GO:0005576">
    <property type="term" value="C:extracellular region"/>
    <property type="evidence" value="ECO:0007669"/>
    <property type="project" value="InterPro"/>
</dbReference>
<dbReference type="EMBL" id="JAHLQT010028013">
    <property type="protein sequence ID" value="KAG7162206.1"/>
    <property type="molecule type" value="Genomic_DNA"/>
</dbReference>
<reference evidence="2" key="1">
    <citation type="journal article" date="2021" name="Sci. Adv.">
        <title>The American lobster genome reveals insights on longevity, neural, and immune adaptations.</title>
        <authorList>
            <person name="Polinski J.M."/>
            <person name="Zimin A.V."/>
            <person name="Clark K.F."/>
            <person name="Kohn A.B."/>
            <person name="Sadowski N."/>
            <person name="Timp W."/>
            <person name="Ptitsyn A."/>
            <person name="Khanna P."/>
            <person name="Romanova D.Y."/>
            <person name="Williams P."/>
            <person name="Greenwood S.J."/>
            <person name="Moroz L.L."/>
            <person name="Walt D.R."/>
            <person name="Bodnar A.G."/>
        </authorList>
    </citation>
    <scope>NUCLEOTIDE SEQUENCE</scope>
    <source>
        <strain evidence="2">GMGI-L3</strain>
    </source>
</reference>
<dbReference type="PANTHER" id="PTHR45985">
    <property type="match status" value="1"/>
</dbReference>
<evidence type="ECO:0000313" key="2">
    <source>
        <dbReference type="EMBL" id="KAG7162206.1"/>
    </source>
</evidence>
<keyword evidence="3" id="KW-1185">Reference proteome</keyword>
<protein>
    <submittedName>
        <fullName evidence="2">Putative Chitin binding Peritrophin-A domain-containing protein 23</fullName>
    </submittedName>
</protein>
<sequence>VGAGQDFECPSPDGQFATDQSCRIFYQCVGNFAFRRQCPEGSLYDGSKHNCESVHDPTVKCGPQPIVETTPAPPDPFKASPCDPIECLLPYCHCSFEGKEIPGRLKPETTPQMIMMTFDGAINDLNFNTYSEIFLDNRTNPNGCPIRSTFFVAHEYTNYQLVEDFYSRGHEIAVGTVSRRAGLEDEGEDTWIGETVTMKEILQNFAGIRAVDIKGVLSAYGFTWDSTINNPPSTEAVWPYSLEYAIPHECRAGTCPTRSFPGIWEMPMNSHFRDFHYQGGFCPYLDQCALSYQNEPDVLEWLVQDFNRHYLANRAPYMMSLTTNWFQTPELKNAIHAFIDYTMQFEDVYYTTVTEALQWVTTPQKLNDIPRFQPWDCKQKFLPDPPCPNPKSCKLSLTPKFDNRTTAPHGSRYMVTCYTCPTVYPWVWDATGLGFDKDTYLQYSNDQADLADLDSTTA</sequence>
<dbReference type="SUPFAM" id="SSF57625">
    <property type="entry name" value="Invertebrate chitin-binding proteins"/>
    <property type="match status" value="1"/>
</dbReference>
<dbReference type="Pfam" id="PF01607">
    <property type="entry name" value="CBM_14"/>
    <property type="match status" value="1"/>
</dbReference>
<proteinExistence type="predicted"/>
<dbReference type="InterPro" id="IPR036508">
    <property type="entry name" value="Chitin-bd_dom_sf"/>
</dbReference>
<dbReference type="Gene3D" id="3.20.20.370">
    <property type="entry name" value="Glycoside hydrolase/deacetylase"/>
    <property type="match status" value="1"/>
</dbReference>
<dbReference type="SUPFAM" id="SSF88713">
    <property type="entry name" value="Glycoside hydrolase/deacetylase"/>
    <property type="match status" value="1"/>
</dbReference>
<gene>
    <name evidence="2" type="ORF">Hamer_G010880</name>
</gene>
<dbReference type="InterPro" id="IPR002557">
    <property type="entry name" value="Chitin-bd_dom"/>
</dbReference>
<evidence type="ECO:0000313" key="3">
    <source>
        <dbReference type="Proteomes" id="UP000747542"/>
    </source>
</evidence>
<organism evidence="2 3">
    <name type="scientific">Homarus americanus</name>
    <name type="common">American lobster</name>
    <dbReference type="NCBI Taxonomy" id="6706"/>
    <lineage>
        <taxon>Eukaryota</taxon>
        <taxon>Metazoa</taxon>
        <taxon>Ecdysozoa</taxon>
        <taxon>Arthropoda</taxon>
        <taxon>Crustacea</taxon>
        <taxon>Multicrustacea</taxon>
        <taxon>Malacostraca</taxon>
        <taxon>Eumalacostraca</taxon>
        <taxon>Eucarida</taxon>
        <taxon>Decapoda</taxon>
        <taxon>Pleocyemata</taxon>
        <taxon>Astacidea</taxon>
        <taxon>Nephropoidea</taxon>
        <taxon>Nephropidae</taxon>
        <taxon>Homarus</taxon>
    </lineage>
</organism>
<evidence type="ECO:0000259" key="1">
    <source>
        <dbReference type="PROSITE" id="PS50940"/>
    </source>
</evidence>
<dbReference type="InterPro" id="IPR011330">
    <property type="entry name" value="Glyco_hydro/deAcase_b/a-brl"/>
</dbReference>
<dbReference type="GO" id="GO:0008061">
    <property type="term" value="F:chitin binding"/>
    <property type="evidence" value="ECO:0007669"/>
    <property type="project" value="InterPro"/>
</dbReference>
<dbReference type="PANTHER" id="PTHR45985:SF3">
    <property type="entry name" value="CHITIN DEACETYLASE-LIKE 4"/>
    <property type="match status" value="1"/>
</dbReference>
<name>A0A8J5JTK1_HOMAM</name>
<dbReference type="PROSITE" id="PS50940">
    <property type="entry name" value="CHIT_BIND_II"/>
    <property type="match status" value="1"/>
</dbReference>
<accession>A0A8J5JTK1</accession>
<dbReference type="Gene3D" id="2.170.140.10">
    <property type="entry name" value="Chitin binding domain"/>
    <property type="match status" value="1"/>
</dbReference>
<feature type="domain" description="Chitin-binding type-2" evidence="1">
    <location>
        <begin position="6"/>
        <end position="63"/>
    </location>
</feature>
<dbReference type="GO" id="GO:0005975">
    <property type="term" value="P:carbohydrate metabolic process"/>
    <property type="evidence" value="ECO:0007669"/>
    <property type="project" value="InterPro"/>
</dbReference>
<comment type="caution">
    <text evidence="2">The sequence shown here is derived from an EMBL/GenBank/DDBJ whole genome shotgun (WGS) entry which is preliminary data.</text>
</comment>
<feature type="non-terminal residue" evidence="2">
    <location>
        <position position="1"/>
    </location>
</feature>
<dbReference type="InterPro" id="IPR052740">
    <property type="entry name" value="CE4"/>
</dbReference>
<dbReference type="Proteomes" id="UP000747542">
    <property type="component" value="Unassembled WGS sequence"/>
</dbReference>